<dbReference type="InterPro" id="IPR036322">
    <property type="entry name" value="WD40_repeat_dom_sf"/>
</dbReference>
<dbReference type="Pfam" id="PF00400">
    <property type="entry name" value="WD40"/>
    <property type="match status" value="1"/>
</dbReference>
<dbReference type="InterPro" id="IPR001680">
    <property type="entry name" value="WD40_rpt"/>
</dbReference>
<gene>
    <name evidence="4" type="ORF">E1B28_000158</name>
</gene>
<dbReference type="GeneID" id="66069234"/>
<dbReference type="AlphaFoldDB" id="A0A9P8AEB1"/>
<dbReference type="SUPFAM" id="SSF50978">
    <property type="entry name" value="WD40 repeat-like"/>
    <property type="match status" value="1"/>
</dbReference>
<dbReference type="RefSeq" id="XP_043014660.1">
    <property type="nucleotide sequence ID" value="XM_043145960.1"/>
</dbReference>
<dbReference type="OrthoDB" id="3238562at2759"/>
<dbReference type="EMBL" id="CM032181">
    <property type="protein sequence ID" value="KAG7098190.1"/>
    <property type="molecule type" value="Genomic_DNA"/>
</dbReference>
<reference evidence="4" key="1">
    <citation type="journal article" date="2021" name="Genome Biol. Evol.">
        <title>The assembled and annotated genome of the fairy-ring fungus Marasmius oreades.</title>
        <authorList>
            <person name="Hiltunen M."/>
            <person name="Ament-Velasquez S.L."/>
            <person name="Johannesson H."/>
        </authorList>
    </citation>
    <scope>NUCLEOTIDE SEQUENCE</scope>
    <source>
        <strain evidence="4">03SP1</strain>
    </source>
</reference>
<evidence type="ECO:0000256" key="3">
    <source>
        <dbReference type="PROSITE-ProRule" id="PRU00221"/>
    </source>
</evidence>
<keyword evidence="1 3" id="KW-0853">WD repeat</keyword>
<evidence type="ECO:0000313" key="4">
    <source>
        <dbReference type="EMBL" id="KAG7098190.1"/>
    </source>
</evidence>
<dbReference type="PANTHER" id="PTHR44019">
    <property type="entry name" value="WD REPEAT-CONTAINING PROTEIN 55"/>
    <property type="match status" value="1"/>
</dbReference>
<sequence>MNRLSTDPCFTLKYSLKGDCKDSITGLAFSDDGKFLACSSSDGNVVVYNVMNGSKAATFRSDSFPTVLAWGLGRELVTGLNDGGVILYYNATRGQGPVSKFFKPVFLFVESPDHQELADLGKPIATLAFHRETKRLFVASGSSVGIYRRRSQNDWVYLCTIDLPPFEYTEVGFELDDPYPTKILFPRMKDQVFVCYRDHGIRFSFGSRRPGTGPNHVYRNYRIIDDRNIEVIWSIPPDNRICPASLSPDNNTIVAWNLNEGLDFYCTRRANLKLIETLDLSSASNTEVNLMLDIQYILNGKAVLVGSNSGAPFIVHVATKEVIQTLKHSNMRASTPINAYWSQRGQHYITTADRDNGEETLIKLWHLRPSYGWLGNVWLAKTFHSGFYFIFLHCLILGGFVALRWPLEWRYPVVGGIALIGRIAQTLSRWAERMDASNFAATVSVSVDRIVSETSEIVKDSYPMNSLAVAAVTTVTSTETVTVMEAVMPTGSTELFPPVTHPPTCAVV</sequence>
<dbReference type="InterPro" id="IPR015943">
    <property type="entry name" value="WD40/YVTN_repeat-like_dom_sf"/>
</dbReference>
<dbReference type="SMART" id="SM00320">
    <property type="entry name" value="WD40"/>
    <property type="match status" value="4"/>
</dbReference>
<comment type="caution">
    <text evidence="4">The sequence shown here is derived from an EMBL/GenBank/DDBJ whole genome shotgun (WGS) entry which is preliminary data.</text>
</comment>
<dbReference type="PROSITE" id="PS50082">
    <property type="entry name" value="WD_REPEATS_2"/>
    <property type="match status" value="1"/>
</dbReference>
<dbReference type="Gene3D" id="2.130.10.10">
    <property type="entry name" value="YVTN repeat-like/Quinoprotein amine dehydrogenase"/>
    <property type="match status" value="1"/>
</dbReference>
<keyword evidence="5" id="KW-1185">Reference proteome</keyword>
<dbReference type="PANTHER" id="PTHR44019:SF8">
    <property type="entry name" value="POC1 CENTRIOLAR PROTEIN HOMOLOG"/>
    <property type="match status" value="1"/>
</dbReference>
<proteinExistence type="predicted"/>
<dbReference type="Proteomes" id="UP001049176">
    <property type="component" value="Chromosome 1"/>
</dbReference>
<keyword evidence="2" id="KW-0677">Repeat</keyword>
<feature type="repeat" description="WD" evidence="3">
    <location>
        <begin position="22"/>
        <end position="58"/>
    </location>
</feature>
<name>A0A9P8AEB1_9AGAR</name>
<evidence type="ECO:0000313" key="5">
    <source>
        <dbReference type="Proteomes" id="UP001049176"/>
    </source>
</evidence>
<dbReference type="InterPro" id="IPR050505">
    <property type="entry name" value="WDR55/POC1"/>
</dbReference>
<protein>
    <submittedName>
        <fullName evidence="4">Uncharacterized protein</fullName>
    </submittedName>
</protein>
<organism evidence="4 5">
    <name type="scientific">Marasmius oreades</name>
    <name type="common">fairy-ring Marasmius</name>
    <dbReference type="NCBI Taxonomy" id="181124"/>
    <lineage>
        <taxon>Eukaryota</taxon>
        <taxon>Fungi</taxon>
        <taxon>Dikarya</taxon>
        <taxon>Basidiomycota</taxon>
        <taxon>Agaricomycotina</taxon>
        <taxon>Agaricomycetes</taxon>
        <taxon>Agaricomycetidae</taxon>
        <taxon>Agaricales</taxon>
        <taxon>Marasmiineae</taxon>
        <taxon>Marasmiaceae</taxon>
        <taxon>Marasmius</taxon>
    </lineage>
</organism>
<dbReference type="KEGG" id="more:E1B28_000158"/>
<evidence type="ECO:0000256" key="1">
    <source>
        <dbReference type="ARBA" id="ARBA00022574"/>
    </source>
</evidence>
<accession>A0A9P8AEB1</accession>
<evidence type="ECO:0000256" key="2">
    <source>
        <dbReference type="ARBA" id="ARBA00022737"/>
    </source>
</evidence>